<keyword evidence="3 6" id="KW-0378">Hydrolase</keyword>
<evidence type="ECO:0000256" key="3">
    <source>
        <dbReference type="ARBA" id="ARBA00022801"/>
    </source>
</evidence>
<sequence>MFTFRVFQRAASQAARPRFQPPSSTILRLGQASRFQPRRSASWGSNPRYKRFGEGTGNGQGQGQGQRWSNFGPVYRMQYIWRNYQRPLTVVGVGGGVFYVYNLEEVPVTHRRRFNLMSPAAEKELFGGSDMYKSVLQEFQGKVLPSDHPQTMQVAKVIEKLLPTTRGLAGDDWRVHVINDPGQKNAFVMPGGKVFVFSGILPICESETGLAAVLGHEIAHNVAHHAAERASRSSIVLVAALAVSLVFDISGQSGRAIAELLLSLPNSRTQEAEADRIGLLMMAEACYDPRGALDFWQRMSKASEFEPPQFLSTHPSNYNRAEQIKKWLPDAERVYADTGCGTASGYADAFKQALTMQQPGREGHVRQQRPIMVGRNDDDDDFF</sequence>
<dbReference type="AlphaFoldDB" id="A0A0D2KE12"/>
<protein>
    <recommendedName>
        <fullName evidence="8">Peptidase M48 domain-containing protein</fullName>
    </recommendedName>
</protein>
<evidence type="ECO:0000313" key="9">
    <source>
        <dbReference type="EMBL" id="KIY01545.1"/>
    </source>
</evidence>
<feature type="domain" description="Peptidase M48" evidence="8">
    <location>
        <begin position="151"/>
        <end position="327"/>
    </location>
</feature>
<gene>
    <name evidence="9" type="ORF">Z520_03097</name>
</gene>
<keyword evidence="4 6" id="KW-0862">Zinc</keyword>
<evidence type="ECO:0000259" key="8">
    <source>
        <dbReference type="Pfam" id="PF01435"/>
    </source>
</evidence>
<dbReference type="RefSeq" id="XP_016635667.1">
    <property type="nucleotide sequence ID" value="XM_016773610.1"/>
</dbReference>
<keyword evidence="5 6" id="KW-0482">Metalloprotease</keyword>
<proteinExistence type="inferred from homology"/>
<evidence type="ECO:0000256" key="6">
    <source>
        <dbReference type="RuleBase" id="RU003983"/>
    </source>
</evidence>
<dbReference type="InterPro" id="IPR051156">
    <property type="entry name" value="Mito/Outer_Membr_Metalloprot"/>
</dbReference>
<feature type="region of interest" description="Disordered" evidence="7">
    <location>
        <begin position="31"/>
        <end position="67"/>
    </location>
</feature>
<dbReference type="EMBL" id="KN848065">
    <property type="protein sequence ID" value="KIY01545.1"/>
    <property type="molecule type" value="Genomic_DNA"/>
</dbReference>
<feature type="region of interest" description="Disordered" evidence="7">
    <location>
        <begin position="358"/>
        <end position="383"/>
    </location>
</feature>
<comment type="cofactor">
    <cofactor evidence="6">
        <name>Zn(2+)</name>
        <dbReference type="ChEBI" id="CHEBI:29105"/>
    </cofactor>
    <text evidence="6">Binds 1 zinc ion per subunit.</text>
</comment>
<dbReference type="PANTHER" id="PTHR22726">
    <property type="entry name" value="METALLOENDOPEPTIDASE OMA1"/>
    <property type="match status" value="1"/>
</dbReference>
<dbReference type="STRING" id="1442371.A0A0D2KE12"/>
<dbReference type="PANTHER" id="PTHR22726:SF1">
    <property type="entry name" value="METALLOENDOPEPTIDASE OMA1, MITOCHONDRIAL"/>
    <property type="match status" value="1"/>
</dbReference>
<organism evidence="9 10">
    <name type="scientific">Fonsecaea multimorphosa CBS 102226</name>
    <dbReference type="NCBI Taxonomy" id="1442371"/>
    <lineage>
        <taxon>Eukaryota</taxon>
        <taxon>Fungi</taxon>
        <taxon>Dikarya</taxon>
        <taxon>Ascomycota</taxon>
        <taxon>Pezizomycotina</taxon>
        <taxon>Eurotiomycetes</taxon>
        <taxon>Chaetothyriomycetidae</taxon>
        <taxon>Chaetothyriales</taxon>
        <taxon>Herpotrichiellaceae</taxon>
        <taxon>Fonsecaea</taxon>
    </lineage>
</organism>
<dbReference type="CDD" id="cd07331">
    <property type="entry name" value="M48C_Oma1_like"/>
    <property type="match status" value="1"/>
</dbReference>
<dbReference type="GeneID" id="27708843"/>
<dbReference type="OrthoDB" id="7464992at2759"/>
<evidence type="ECO:0000256" key="5">
    <source>
        <dbReference type="ARBA" id="ARBA00023049"/>
    </source>
</evidence>
<dbReference type="GO" id="GO:0005743">
    <property type="term" value="C:mitochondrial inner membrane"/>
    <property type="evidence" value="ECO:0007669"/>
    <property type="project" value="TreeGrafter"/>
</dbReference>
<dbReference type="GO" id="GO:0006515">
    <property type="term" value="P:protein quality control for misfolded or incompletely synthesized proteins"/>
    <property type="evidence" value="ECO:0007669"/>
    <property type="project" value="TreeGrafter"/>
</dbReference>
<reference evidence="9 10" key="1">
    <citation type="submission" date="2015-01" db="EMBL/GenBank/DDBJ databases">
        <title>The Genome Sequence of Fonsecaea multimorphosa CBS 102226.</title>
        <authorList>
            <consortium name="The Broad Institute Genomics Platform"/>
            <person name="Cuomo C."/>
            <person name="de Hoog S."/>
            <person name="Gorbushina A."/>
            <person name="Stielow B."/>
            <person name="Teixiera M."/>
            <person name="Abouelleil A."/>
            <person name="Chapman S.B."/>
            <person name="Priest M."/>
            <person name="Young S.K."/>
            <person name="Wortman J."/>
            <person name="Nusbaum C."/>
            <person name="Birren B."/>
        </authorList>
    </citation>
    <scope>NUCLEOTIDE SEQUENCE [LARGE SCALE GENOMIC DNA]</scope>
    <source>
        <strain evidence="9 10">CBS 102226</strain>
    </source>
</reference>
<dbReference type="InterPro" id="IPR001915">
    <property type="entry name" value="Peptidase_M48"/>
</dbReference>
<evidence type="ECO:0000256" key="7">
    <source>
        <dbReference type="SAM" id="MobiDB-lite"/>
    </source>
</evidence>
<dbReference type="Proteomes" id="UP000053411">
    <property type="component" value="Unassembled WGS sequence"/>
</dbReference>
<evidence type="ECO:0000313" key="10">
    <source>
        <dbReference type="Proteomes" id="UP000053411"/>
    </source>
</evidence>
<comment type="similarity">
    <text evidence="6">Belongs to the peptidase M48 family.</text>
</comment>
<keyword evidence="10" id="KW-1185">Reference proteome</keyword>
<name>A0A0D2KE12_9EURO</name>
<keyword evidence="1 6" id="KW-0645">Protease</keyword>
<keyword evidence="2" id="KW-0479">Metal-binding</keyword>
<evidence type="ECO:0000256" key="1">
    <source>
        <dbReference type="ARBA" id="ARBA00022670"/>
    </source>
</evidence>
<accession>A0A0D2KE12</accession>
<feature type="compositionally biased region" description="Gly residues" evidence="7">
    <location>
        <begin position="54"/>
        <end position="64"/>
    </location>
</feature>
<evidence type="ECO:0000256" key="2">
    <source>
        <dbReference type="ARBA" id="ARBA00022723"/>
    </source>
</evidence>
<dbReference type="GO" id="GO:0034982">
    <property type="term" value="P:mitochondrial protein processing"/>
    <property type="evidence" value="ECO:0007669"/>
    <property type="project" value="TreeGrafter"/>
</dbReference>
<evidence type="ECO:0000256" key="4">
    <source>
        <dbReference type="ARBA" id="ARBA00022833"/>
    </source>
</evidence>
<dbReference type="GO" id="GO:0046872">
    <property type="term" value="F:metal ion binding"/>
    <property type="evidence" value="ECO:0007669"/>
    <property type="project" value="UniProtKB-KW"/>
</dbReference>
<dbReference type="VEuPathDB" id="FungiDB:Z520_03097"/>
<dbReference type="Pfam" id="PF01435">
    <property type="entry name" value="Peptidase_M48"/>
    <property type="match status" value="1"/>
</dbReference>
<dbReference type="Gene3D" id="3.30.2010.10">
    <property type="entry name" value="Metalloproteases ('zincins'), catalytic domain"/>
    <property type="match status" value="1"/>
</dbReference>
<dbReference type="GO" id="GO:0004222">
    <property type="term" value="F:metalloendopeptidase activity"/>
    <property type="evidence" value="ECO:0007669"/>
    <property type="project" value="InterPro"/>
</dbReference>